<dbReference type="SUPFAM" id="SSF159709">
    <property type="entry name" value="PhnH-like"/>
    <property type="match status" value="1"/>
</dbReference>
<sequence length="193" mass="21319">MTLLNHFDQPIDDSQRAFRQILKALSEPGIQVTLPHRQGWKALNPAATSVLLTLADQETAVYLDGDLNNDSVRQNLRFHTGAPEAIATQQAVFAVFRHHIATEQLENCPTGDEVSPEFSITLIIQVDNLQQGTPLRLRGPGIKEQRQVAPHLPATVLNYLINRPSIFPTGIDVLLACGEDLMAIPRTTQVEVC</sequence>
<dbReference type="PIRSF" id="PIRSF020680">
    <property type="entry name" value="PhnH"/>
    <property type="match status" value="1"/>
</dbReference>
<dbReference type="GO" id="GO:0016829">
    <property type="term" value="F:lyase activity"/>
    <property type="evidence" value="ECO:0007669"/>
    <property type="project" value="UniProtKB-KW"/>
</dbReference>
<dbReference type="InterPro" id="IPR038058">
    <property type="entry name" value="PhnH-like_sp"/>
</dbReference>
<dbReference type="GO" id="GO:0019634">
    <property type="term" value="P:organic phosphonate metabolic process"/>
    <property type="evidence" value="ECO:0007669"/>
    <property type="project" value="InterPro"/>
</dbReference>
<reference evidence="2" key="2">
    <citation type="submission" date="2023-06" db="EMBL/GenBank/DDBJ databases">
        <authorList>
            <person name="Polev D.E."/>
            <person name="Saitova A.T."/>
            <person name="Bogumilchik E.A."/>
            <person name="Kokorina G.I."/>
            <person name="Voskresenskaia E.A."/>
        </authorList>
    </citation>
    <scope>NUCLEOTIDE SEQUENCE</scope>
    <source>
        <strain evidence="2">2145 StPb PI</strain>
    </source>
</reference>
<reference evidence="1 3" key="1">
    <citation type="submission" date="2015-03" db="EMBL/GenBank/DDBJ databases">
        <authorList>
            <consortium name="Pathogen Informatics"/>
            <person name="Murphy D."/>
        </authorList>
    </citation>
    <scope>NUCLEOTIDE SEQUENCE [LARGE SCALE GENOMIC DNA]</scope>
    <source>
        <strain evidence="3">type strain: CIP110231</strain>
        <strain evidence="1">Type strain: CIP110231</strain>
    </source>
</reference>
<keyword evidence="3" id="KW-1185">Reference proteome</keyword>
<comment type="caution">
    <text evidence="2">The sequence shown here is derived from an EMBL/GenBank/DDBJ whole genome shotgun (WGS) entry which is preliminary data.</text>
</comment>
<dbReference type="Pfam" id="PF05845">
    <property type="entry name" value="PhnH"/>
    <property type="match status" value="1"/>
</dbReference>
<name>A0AAW7K1A4_9GAMM</name>
<organism evidence="2 4">
    <name type="scientific">Yersinia nurmii</name>
    <dbReference type="NCBI Taxonomy" id="685706"/>
    <lineage>
        <taxon>Bacteria</taxon>
        <taxon>Pseudomonadati</taxon>
        <taxon>Pseudomonadota</taxon>
        <taxon>Gammaproteobacteria</taxon>
        <taxon>Enterobacterales</taxon>
        <taxon>Yersiniaceae</taxon>
        <taxon>Yersinia</taxon>
    </lineage>
</organism>
<dbReference type="Gene3D" id="3.40.50.11310">
    <property type="entry name" value="Bacterial phosphonate metabolism protein PhnH"/>
    <property type="match status" value="1"/>
</dbReference>
<evidence type="ECO:0000313" key="3">
    <source>
        <dbReference type="Proteomes" id="UP000040578"/>
    </source>
</evidence>
<protein>
    <submittedName>
        <fullName evidence="1">Carbon-phosphorus lyase complex subunit</fullName>
    </submittedName>
    <submittedName>
        <fullName evidence="2">Phosphonate C-P lyase system protein PhnH</fullName>
    </submittedName>
</protein>
<dbReference type="EMBL" id="CPYD01000009">
    <property type="protein sequence ID" value="CNE80460.1"/>
    <property type="molecule type" value="Genomic_DNA"/>
</dbReference>
<dbReference type="EMBL" id="JAUEHU010000014">
    <property type="protein sequence ID" value="MDN0088506.1"/>
    <property type="molecule type" value="Genomic_DNA"/>
</dbReference>
<evidence type="ECO:0000313" key="2">
    <source>
        <dbReference type="EMBL" id="MDN0088506.1"/>
    </source>
</evidence>
<dbReference type="InterPro" id="IPR008772">
    <property type="entry name" value="Phosphonate_metab_PhnH"/>
</dbReference>
<keyword evidence="2" id="KW-0456">Lyase</keyword>
<dbReference type="NCBIfam" id="TIGR03292">
    <property type="entry name" value="PhnH_redo"/>
    <property type="match status" value="1"/>
</dbReference>
<evidence type="ECO:0000313" key="4">
    <source>
        <dbReference type="Proteomes" id="UP001167864"/>
    </source>
</evidence>
<gene>
    <name evidence="2" type="primary">phnH</name>
    <name evidence="1" type="ORF">ERS137967_02582</name>
    <name evidence="2" type="ORF">QVN42_14130</name>
</gene>
<proteinExistence type="predicted"/>
<dbReference type="Proteomes" id="UP000040578">
    <property type="component" value="Unassembled WGS sequence"/>
</dbReference>
<dbReference type="Proteomes" id="UP001167864">
    <property type="component" value="Unassembled WGS sequence"/>
</dbReference>
<dbReference type="AlphaFoldDB" id="A0AAW7K1A4"/>
<accession>A0AAW7K1A4</accession>
<evidence type="ECO:0000313" key="1">
    <source>
        <dbReference type="EMBL" id="CNE80460.1"/>
    </source>
</evidence>
<dbReference type="RefSeq" id="WP_049599498.1">
    <property type="nucleotide sequence ID" value="NZ_CPYD01000009.1"/>
</dbReference>